<protein>
    <submittedName>
        <fullName evidence="1">Uncharacterized protein</fullName>
    </submittedName>
</protein>
<comment type="caution">
    <text evidence="1">The sequence shown here is derived from an EMBL/GenBank/DDBJ whole genome shotgun (WGS) entry which is preliminary data.</text>
</comment>
<keyword evidence="2" id="KW-1185">Reference proteome</keyword>
<evidence type="ECO:0000313" key="2">
    <source>
        <dbReference type="Proteomes" id="UP000823775"/>
    </source>
</evidence>
<accession>A0ABS8WXN7</accession>
<sequence length="69" mass="8186">MREKELNRGRHMNKLNTIDHLHEYNWINYIILAMEITTSLPVRWFRINVAAHSRGTCPPRLFLPSTVVI</sequence>
<dbReference type="EMBL" id="JACEIK010013654">
    <property type="protein sequence ID" value="MCE3216611.1"/>
    <property type="molecule type" value="Genomic_DNA"/>
</dbReference>
<dbReference type="Proteomes" id="UP000823775">
    <property type="component" value="Unassembled WGS sequence"/>
</dbReference>
<organism evidence="1 2">
    <name type="scientific">Datura stramonium</name>
    <name type="common">Jimsonweed</name>
    <name type="synonym">Common thornapple</name>
    <dbReference type="NCBI Taxonomy" id="4076"/>
    <lineage>
        <taxon>Eukaryota</taxon>
        <taxon>Viridiplantae</taxon>
        <taxon>Streptophyta</taxon>
        <taxon>Embryophyta</taxon>
        <taxon>Tracheophyta</taxon>
        <taxon>Spermatophyta</taxon>
        <taxon>Magnoliopsida</taxon>
        <taxon>eudicotyledons</taxon>
        <taxon>Gunneridae</taxon>
        <taxon>Pentapetalae</taxon>
        <taxon>asterids</taxon>
        <taxon>lamiids</taxon>
        <taxon>Solanales</taxon>
        <taxon>Solanaceae</taxon>
        <taxon>Solanoideae</taxon>
        <taxon>Datureae</taxon>
        <taxon>Datura</taxon>
    </lineage>
</organism>
<gene>
    <name evidence="1" type="ORF">HAX54_007138</name>
</gene>
<evidence type="ECO:0000313" key="1">
    <source>
        <dbReference type="EMBL" id="MCE3216611.1"/>
    </source>
</evidence>
<reference evidence="1 2" key="1">
    <citation type="journal article" date="2021" name="BMC Genomics">
        <title>Datura genome reveals duplications of psychoactive alkaloid biosynthetic genes and high mutation rate following tissue culture.</title>
        <authorList>
            <person name="Rajewski A."/>
            <person name="Carter-House D."/>
            <person name="Stajich J."/>
            <person name="Litt A."/>
        </authorList>
    </citation>
    <scope>NUCLEOTIDE SEQUENCE [LARGE SCALE GENOMIC DNA]</scope>
    <source>
        <strain evidence="1">AR-01</strain>
    </source>
</reference>
<name>A0ABS8WXN7_DATST</name>
<proteinExistence type="predicted"/>